<proteinExistence type="predicted"/>
<evidence type="ECO:0000259" key="2">
    <source>
        <dbReference type="PROSITE" id="PS50041"/>
    </source>
</evidence>
<feature type="chain" id="PRO_5043528173" description="C-type lectin domain-containing protein" evidence="1">
    <location>
        <begin position="18"/>
        <end position="177"/>
    </location>
</feature>
<evidence type="ECO:0000313" key="3">
    <source>
        <dbReference type="EMBL" id="CAL4105163.1"/>
    </source>
</evidence>
<dbReference type="SUPFAM" id="SSF56436">
    <property type="entry name" value="C-type lectin-like"/>
    <property type="match status" value="1"/>
</dbReference>
<dbReference type="SMART" id="SM00034">
    <property type="entry name" value="CLECT"/>
    <property type="match status" value="1"/>
</dbReference>
<dbReference type="Pfam" id="PF00059">
    <property type="entry name" value="Lectin_C"/>
    <property type="match status" value="1"/>
</dbReference>
<evidence type="ECO:0000313" key="4">
    <source>
        <dbReference type="Proteomes" id="UP001497623"/>
    </source>
</evidence>
<organism evidence="3 4">
    <name type="scientific">Meganyctiphanes norvegica</name>
    <name type="common">Northern krill</name>
    <name type="synonym">Thysanopoda norvegica</name>
    <dbReference type="NCBI Taxonomy" id="48144"/>
    <lineage>
        <taxon>Eukaryota</taxon>
        <taxon>Metazoa</taxon>
        <taxon>Ecdysozoa</taxon>
        <taxon>Arthropoda</taxon>
        <taxon>Crustacea</taxon>
        <taxon>Multicrustacea</taxon>
        <taxon>Malacostraca</taxon>
        <taxon>Eumalacostraca</taxon>
        <taxon>Eucarida</taxon>
        <taxon>Euphausiacea</taxon>
        <taxon>Euphausiidae</taxon>
        <taxon>Meganyctiphanes</taxon>
    </lineage>
</organism>
<feature type="signal peptide" evidence="1">
    <location>
        <begin position="1"/>
        <end position="17"/>
    </location>
</feature>
<dbReference type="InterPro" id="IPR050111">
    <property type="entry name" value="C-type_lectin/snaclec_domain"/>
</dbReference>
<protein>
    <recommendedName>
        <fullName evidence="2">C-type lectin domain-containing protein</fullName>
    </recommendedName>
</protein>
<sequence>MFLYIYLFYFVTALVKGDCPKLFTGIGENCYYFSVDNDEQHTWEQSREFCKNLGDLQEVTTDLAVFDFSGQTASEEDELMQAIAKREDVNAVINDRDVWIGAKINNEGGPFRWVQSNKELSYLYSHWHPDRPSTSSTITDCLTVWVYANKYNHAHKRGYFSDAPCNSARHFVCQVFE</sequence>
<feature type="domain" description="C-type lectin" evidence="2">
    <location>
        <begin position="26"/>
        <end position="174"/>
    </location>
</feature>
<evidence type="ECO:0000256" key="1">
    <source>
        <dbReference type="SAM" id="SignalP"/>
    </source>
</evidence>
<dbReference type="PANTHER" id="PTHR22803">
    <property type="entry name" value="MANNOSE, PHOSPHOLIPASE, LECTIN RECEPTOR RELATED"/>
    <property type="match status" value="1"/>
</dbReference>
<gene>
    <name evidence="3" type="ORF">MNOR_LOCUS18041</name>
</gene>
<accession>A0AAV2R081</accession>
<comment type="caution">
    <text evidence="3">The sequence shown here is derived from an EMBL/GenBank/DDBJ whole genome shotgun (WGS) entry which is preliminary data.</text>
</comment>
<dbReference type="InterPro" id="IPR016186">
    <property type="entry name" value="C-type_lectin-like/link_sf"/>
</dbReference>
<dbReference type="AlphaFoldDB" id="A0AAV2R081"/>
<reference evidence="3 4" key="1">
    <citation type="submission" date="2024-05" db="EMBL/GenBank/DDBJ databases">
        <authorList>
            <person name="Wallberg A."/>
        </authorList>
    </citation>
    <scope>NUCLEOTIDE SEQUENCE [LARGE SCALE GENOMIC DNA]</scope>
</reference>
<dbReference type="Gene3D" id="3.10.100.10">
    <property type="entry name" value="Mannose-Binding Protein A, subunit A"/>
    <property type="match status" value="1"/>
</dbReference>
<dbReference type="EMBL" id="CAXKWB010012704">
    <property type="protein sequence ID" value="CAL4105163.1"/>
    <property type="molecule type" value="Genomic_DNA"/>
</dbReference>
<keyword evidence="1" id="KW-0732">Signal</keyword>
<dbReference type="InterPro" id="IPR001304">
    <property type="entry name" value="C-type_lectin-like"/>
</dbReference>
<dbReference type="InterPro" id="IPR016187">
    <property type="entry name" value="CTDL_fold"/>
</dbReference>
<dbReference type="Proteomes" id="UP001497623">
    <property type="component" value="Unassembled WGS sequence"/>
</dbReference>
<name>A0AAV2R081_MEGNR</name>
<keyword evidence="4" id="KW-1185">Reference proteome</keyword>
<dbReference type="CDD" id="cd00037">
    <property type="entry name" value="CLECT"/>
    <property type="match status" value="1"/>
</dbReference>
<dbReference type="PROSITE" id="PS50041">
    <property type="entry name" value="C_TYPE_LECTIN_2"/>
    <property type="match status" value="1"/>
</dbReference>